<keyword evidence="2 3" id="KW-0694">RNA-binding</keyword>
<dbReference type="Pfam" id="PF02136">
    <property type="entry name" value="NTF2"/>
    <property type="match status" value="1"/>
</dbReference>
<evidence type="ECO:0000256" key="1">
    <source>
        <dbReference type="ARBA" id="ARBA00004210"/>
    </source>
</evidence>
<dbReference type="InterPro" id="IPR012677">
    <property type="entry name" value="Nucleotide-bd_a/b_plait_sf"/>
</dbReference>
<dbReference type="InterPro" id="IPR000504">
    <property type="entry name" value="RRM_dom"/>
</dbReference>
<evidence type="ECO:0000313" key="10">
    <source>
        <dbReference type="RefSeq" id="XP_022249965.1"/>
    </source>
</evidence>
<evidence type="ECO:0000259" key="5">
    <source>
        <dbReference type="PROSITE" id="PS50102"/>
    </source>
</evidence>
<dbReference type="InterPro" id="IPR002075">
    <property type="entry name" value="NTF2_dom"/>
</dbReference>
<organism evidence="7 8">
    <name type="scientific">Limulus polyphemus</name>
    <name type="common">Atlantic horseshoe crab</name>
    <dbReference type="NCBI Taxonomy" id="6850"/>
    <lineage>
        <taxon>Eukaryota</taxon>
        <taxon>Metazoa</taxon>
        <taxon>Ecdysozoa</taxon>
        <taxon>Arthropoda</taxon>
        <taxon>Chelicerata</taxon>
        <taxon>Merostomata</taxon>
        <taxon>Xiphosura</taxon>
        <taxon>Limulidae</taxon>
        <taxon>Limulus</taxon>
    </lineage>
</organism>
<evidence type="ECO:0000313" key="7">
    <source>
        <dbReference type="Proteomes" id="UP000694941"/>
    </source>
</evidence>
<feature type="domain" description="NTF2" evidence="6">
    <location>
        <begin position="11"/>
        <end position="131"/>
    </location>
</feature>
<accession>A0ABM1BHA9</accession>
<dbReference type="InterPro" id="IPR035979">
    <property type="entry name" value="RBD_domain_sf"/>
</dbReference>
<dbReference type="PANTHER" id="PTHR10693">
    <property type="entry name" value="RAS GTPASE-ACTIVATING PROTEIN-BINDING PROTEIN"/>
    <property type="match status" value="1"/>
</dbReference>
<dbReference type="InterPro" id="IPR032710">
    <property type="entry name" value="NTF2-like_dom_sf"/>
</dbReference>
<gene>
    <name evidence="8 9 10" type="primary">LOC106466280</name>
</gene>
<sequence>MVMDTPSPQCVGREFVRQYYTVMNKAPLYLHRFYNYNSSFVHGALDCPGQESKPVVGQQAIHQKIMQLNFRDCRAKILQVDSHETLGNGVVVQVAGGLSNNSQGMRPFVQTFVLAPQSPKKYYVRNDIFRYQDDIYDDEEVTDNQEETIDREIEETVTDIPDSPPVKVGDPAAGDYFGPEVISPPNGNSHEMETCPPEEPISPAVSPEAQCPAEAEIEQEIEPEPEPQKSEWDLPDEQFTSEGQSPADEPEPDDATGSLQPEPKTYANMVSKHAVGVGGFLPTVTALGSVDNAVEPQPKPEPAVFTKVQPTGLISTPNSSLVTGGASNLGAGTSQTQRMPRPPRSSFQGTNRADVREATPSSVTGRIGGTPDSEGRKMGILPYPDSQQLFVGNLPHSISEEELKEFFSQYGRVLEMRINTKPPMKMNSGTKVPNFGFIVMDDPADVSNILQKKPIYFNHHRLNVEEKKAKPREQRSGGGGDGRLGGGNRGMMGRGGMGGRFGGRGMVSMGRGDRGGGRGNYVPRR</sequence>
<feature type="domain" description="RRM" evidence="5">
    <location>
        <begin position="387"/>
        <end position="469"/>
    </location>
</feature>
<dbReference type="Pfam" id="PF00076">
    <property type="entry name" value="RRM_1"/>
    <property type="match status" value="1"/>
</dbReference>
<dbReference type="PROSITE" id="PS50102">
    <property type="entry name" value="RRM"/>
    <property type="match status" value="1"/>
</dbReference>
<dbReference type="RefSeq" id="XP_013781995.1">
    <property type="nucleotide sequence ID" value="XM_013926541.2"/>
</dbReference>
<dbReference type="PROSITE" id="PS50177">
    <property type="entry name" value="NTF2_DOMAIN"/>
    <property type="match status" value="1"/>
</dbReference>
<evidence type="ECO:0000313" key="8">
    <source>
        <dbReference type="RefSeq" id="XP_013781995.1"/>
    </source>
</evidence>
<dbReference type="GeneID" id="106466280"/>
<dbReference type="Gene3D" id="3.30.70.330">
    <property type="match status" value="1"/>
</dbReference>
<feature type="region of interest" description="Disordered" evidence="4">
    <location>
        <begin position="315"/>
        <end position="375"/>
    </location>
</feature>
<dbReference type="Gene3D" id="3.10.450.50">
    <property type="match status" value="1"/>
</dbReference>
<evidence type="ECO:0000259" key="6">
    <source>
        <dbReference type="PROSITE" id="PS50177"/>
    </source>
</evidence>
<feature type="compositionally biased region" description="Basic and acidic residues" evidence="4">
    <location>
        <begin position="464"/>
        <end position="475"/>
    </location>
</feature>
<feature type="region of interest" description="Disordered" evidence="4">
    <location>
        <begin position="159"/>
        <end position="267"/>
    </location>
</feature>
<comment type="subcellular location">
    <subcellularLocation>
        <location evidence="1">Cytoplasm</location>
        <location evidence="1">Stress granule</location>
    </subcellularLocation>
</comment>
<reference evidence="8 9" key="1">
    <citation type="submission" date="2025-05" db="UniProtKB">
        <authorList>
            <consortium name="RefSeq"/>
        </authorList>
    </citation>
    <scope>IDENTIFICATION</scope>
    <source>
        <tissue evidence="8 9">Muscle</tissue>
    </source>
</reference>
<dbReference type="CDD" id="cd00780">
    <property type="entry name" value="NTF2"/>
    <property type="match status" value="1"/>
</dbReference>
<protein>
    <submittedName>
        <fullName evidence="8 9">Ras GTPase-activating protein-binding protein 1-like</fullName>
    </submittedName>
</protein>
<evidence type="ECO:0000256" key="2">
    <source>
        <dbReference type="ARBA" id="ARBA00022884"/>
    </source>
</evidence>
<name>A0ABM1BHA9_LIMPO</name>
<dbReference type="SMART" id="SM00360">
    <property type="entry name" value="RRM"/>
    <property type="match status" value="1"/>
</dbReference>
<feature type="compositionally biased region" description="Acidic residues" evidence="4">
    <location>
        <begin position="215"/>
        <end position="225"/>
    </location>
</feature>
<dbReference type="RefSeq" id="XP_022249965.1">
    <property type="nucleotide sequence ID" value="XM_022394257.1"/>
</dbReference>
<dbReference type="SUPFAM" id="SSF54427">
    <property type="entry name" value="NTF2-like"/>
    <property type="match status" value="1"/>
</dbReference>
<dbReference type="PANTHER" id="PTHR10693:SF20">
    <property type="entry name" value="AT27578P"/>
    <property type="match status" value="1"/>
</dbReference>
<dbReference type="InterPro" id="IPR039539">
    <property type="entry name" value="Ras_GTPase_bind_prot"/>
</dbReference>
<evidence type="ECO:0000256" key="3">
    <source>
        <dbReference type="PROSITE-ProRule" id="PRU00176"/>
    </source>
</evidence>
<evidence type="ECO:0000313" key="9">
    <source>
        <dbReference type="RefSeq" id="XP_013781996.1"/>
    </source>
</evidence>
<keyword evidence="7" id="KW-1185">Reference proteome</keyword>
<evidence type="ECO:0000256" key="4">
    <source>
        <dbReference type="SAM" id="MobiDB-lite"/>
    </source>
</evidence>
<feature type="region of interest" description="Disordered" evidence="4">
    <location>
        <begin position="464"/>
        <end position="525"/>
    </location>
</feature>
<feature type="compositionally biased region" description="Gly residues" evidence="4">
    <location>
        <begin position="476"/>
        <end position="505"/>
    </location>
</feature>
<dbReference type="InterPro" id="IPR018222">
    <property type="entry name" value="Nuclear_transport_factor_2_euk"/>
</dbReference>
<dbReference type="SUPFAM" id="SSF54928">
    <property type="entry name" value="RNA-binding domain, RBD"/>
    <property type="match status" value="1"/>
</dbReference>
<dbReference type="Proteomes" id="UP000694941">
    <property type="component" value="Unplaced"/>
</dbReference>
<feature type="compositionally biased region" description="Polar residues" evidence="4">
    <location>
        <begin position="315"/>
        <end position="338"/>
    </location>
</feature>
<proteinExistence type="predicted"/>
<dbReference type="RefSeq" id="XP_013781996.1">
    <property type="nucleotide sequence ID" value="XM_013926542.2"/>
</dbReference>